<sequence>MGHVAAQQMTTALAMHRACRPVNEVFRAHMPGSGRASMPHPRGAMVSPPRPDRQIPALCHNTVSRHASDH</sequence>
<gene>
    <name evidence="2" type="ORF">CFR80_02170</name>
</gene>
<reference evidence="2 3" key="1">
    <citation type="submission" date="2017-07" db="EMBL/GenBank/DDBJ databases">
        <title>A draft genome sequence of Komagataeibacter oboediens LMG 18849.</title>
        <authorList>
            <person name="Skraban J."/>
            <person name="Cleenwerck I."/>
            <person name="Vandamme P."/>
            <person name="Trcek J."/>
        </authorList>
    </citation>
    <scope>NUCLEOTIDE SEQUENCE [LARGE SCALE GENOMIC DNA]</scope>
    <source>
        <strain evidence="2 3">LMG 18849</strain>
    </source>
</reference>
<name>A0A318QZM8_9PROT</name>
<comment type="caution">
    <text evidence="2">The sequence shown here is derived from an EMBL/GenBank/DDBJ whole genome shotgun (WGS) entry which is preliminary data.</text>
</comment>
<evidence type="ECO:0000256" key="1">
    <source>
        <dbReference type="SAM" id="MobiDB-lite"/>
    </source>
</evidence>
<evidence type="ECO:0000313" key="3">
    <source>
        <dbReference type="Proteomes" id="UP000247417"/>
    </source>
</evidence>
<dbReference type="EMBL" id="NKTX01000002">
    <property type="protein sequence ID" value="PYD83188.1"/>
    <property type="molecule type" value="Genomic_DNA"/>
</dbReference>
<feature type="region of interest" description="Disordered" evidence="1">
    <location>
        <begin position="30"/>
        <end position="56"/>
    </location>
</feature>
<organism evidence="2 3">
    <name type="scientific">Komagataeibacter oboediens</name>
    <dbReference type="NCBI Taxonomy" id="65958"/>
    <lineage>
        <taxon>Bacteria</taxon>
        <taxon>Pseudomonadati</taxon>
        <taxon>Pseudomonadota</taxon>
        <taxon>Alphaproteobacteria</taxon>
        <taxon>Acetobacterales</taxon>
        <taxon>Acetobacteraceae</taxon>
        <taxon>Komagataeibacter</taxon>
    </lineage>
</organism>
<accession>A0A318QZM8</accession>
<dbReference type="Proteomes" id="UP000247417">
    <property type="component" value="Unassembled WGS sequence"/>
</dbReference>
<dbReference type="AlphaFoldDB" id="A0A318QZM8"/>
<proteinExistence type="predicted"/>
<evidence type="ECO:0000313" key="2">
    <source>
        <dbReference type="EMBL" id="PYD83188.1"/>
    </source>
</evidence>
<protein>
    <submittedName>
        <fullName evidence="2">Uncharacterized protein</fullName>
    </submittedName>
</protein>